<evidence type="ECO:0000313" key="4">
    <source>
        <dbReference type="EMBL" id="TCG11018.1"/>
    </source>
</evidence>
<dbReference type="PANTHER" id="PTHR22911">
    <property type="entry name" value="ACYL-MALONYL CONDENSING ENZYME-RELATED"/>
    <property type="match status" value="1"/>
</dbReference>
<feature type="domain" description="EamA" evidence="3">
    <location>
        <begin position="5"/>
        <end position="78"/>
    </location>
</feature>
<dbReference type="Proteomes" id="UP000294192">
    <property type="component" value="Unassembled WGS sequence"/>
</dbReference>
<keyword evidence="2" id="KW-0812">Transmembrane</keyword>
<dbReference type="SUPFAM" id="SSF103481">
    <property type="entry name" value="Multidrug resistance efflux transporter EmrE"/>
    <property type="match status" value="1"/>
</dbReference>
<feature type="transmembrane region" description="Helical" evidence="2">
    <location>
        <begin position="213"/>
        <end position="235"/>
    </location>
</feature>
<keyword evidence="2" id="KW-1133">Transmembrane helix</keyword>
<feature type="transmembrane region" description="Helical" evidence="2">
    <location>
        <begin position="67"/>
        <end position="90"/>
    </location>
</feature>
<keyword evidence="5" id="KW-1185">Reference proteome</keyword>
<evidence type="ECO:0000256" key="1">
    <source>
        <dbReference type="ARBA" id="ARBA00007362"/>
    </source>
</evidence>
<evidence type="ECO:0000259" key="3">
    <source>
        <dbReference type="Pfam" id="PF00892"/>
    </source>
</evidence>
<dbReference type="InterPro" id="IPR000620">
    <property type="entry name" value="EamA_dom"/>
</dbReference>
<evidence type="ECO:0000256" key="2">
    <source>
        <dbReference type="SAM" id="Phobius"/>
    </source>
</evidence>
<evidence type="ECO:0000313" key="5">
    <source>
        <dbReference type="Proteomes" id="UP000294192"/>
    </source>
</evidence>
<accession>A0A4V2NI47</accession>
<gene>
    <name evidence="4" type="ORF">C4B24_03270</name>
</gene>
<dbReference type="AlphaFoldDB" id="A0A4V2NI47"/>
<keyword evidence="2" id="KW-0472">Membrane</keyword>
<dbReference type="EMBL" id="PSZO01000015">
    <property type="protein sequence ID" value="TCG11018.1"/>
    <property type="molecule type" value="Genomic_DNA"/>
</dbReference>
<reference evidence="4 5" key="1">
    <citation type="submission" date="2018-02" db="EMBL/GenBank/DDBJ databases">
        <title>Mycoplasma marinum and Mycoplasma todarodis sp. nov., moderately halophilic and psychrotolerant mycoplasmas isolated from cephalopods.</title>
        <authorList>
            <person name="Viver T."/>
        </authorList>
    </citation>
    <scope>NUCLEOTIDE SEQUENCE [LARGE SCALE GENOMIC DNA]</scope>
    <source>
        <strain evidence="4 5">PE</strain>
    </source>
</reference>
<protein>
    <recommendedName>
        <fullName evidence="3">EamA domain-containing protein</fullName>
    </recommendedName>
</protein>
<feature type="transmembrane region" description="Helical" evidence="2">
    <location>
        <begin position="7"/>
        <end position="30"/>
    </location>
</feature>
<organism evidence="4 5">
    <name type="scientific">Mycoplasma marinum</name>
    <dbReference type="NCBI Taxonomy" id="1937190"/>
    <lineage>
        <taxon>Bacteria</taxon>
        <taxon>Bacillati</taxon>
        <taxon>Mycoplasmatota</taxon>
        <taxon>Mollicutes</taxon>
        <taxon>Mycoplasmataceae</taxon>
        <taxon>Mycoplasma</taxon>
    </lineage>
</organism>
<proteinExistence type="inferred from homology"/>
<feature type="transmembrane region" description="Helical" evidence="2">
    <location>
        <begin position="247"/>
        <end position="269"/>
    </location>
</feature>
<feature type="transmembrane region" description="Helical" evidence="2">
    <location>
        <begin position="182"/>
        <end position="201"/>
    </location>
</feature>
<dbReference type="Pfam" id="PF00892">
    <property type="entry name" value="EamA"/>
    <property type="match status" value="1"/>
</dbReference>
<sequence length="292" mass="32314">MNDSKEICFFILSGTLGTATGNLLFIIGIILAGPSYGVILTALYPVFAIGLNKIICKEKDNWLSKMGIVFSIISGALFVIIPSAIGGGKIDAKKIMGMACGLFAGFFWALDGLFLKIAMKKNPNVTQKEALAIKTVSVSLTTWIIFIPISMGINHLFKQTGEPFFNIFTDFFGPLFTNDNAWIVWIILLIAGLNIVILRILHTMSIDLIGQKLTAIIDTNNFIIPSLFALVLQFLPGIPGQEFRNSLFIPYLWLLLIPLCIGLALIIIYHGKKEIPNFKIALKEIFKRNTKE</sequence>
<dbReference type="OrthoDB" id="9825847at2"/>
<comment type="caution">
    <text evidence="4">The sequence shown here is derived from an EMBL/GenBank/DDBJ whole genome shotgun (WGS) entry which is preliminary data.</text>
</comment>
<feature type="transmembrane region" description="Helical" evidence="2">
    <location>
        <begin position="36"/>
        <end position="55"/>
    </location>
</feature>
<comment type="similarity">
    <text evidence="1">Belongs to the EamA transporter family.</text>
</comment>
<feature type="transmembrane region" description="Helical" evidence="2">
    <location>
        <begin position="131"/>
        <end position="153"/>
    </location>
</feature>
<dbReference type="InterPro" id="IPR037185">
    <property type="entry name" value="EmrE-like"/>
</dbReference>
<name>A0A4V2NI47_9MOLU</name>
<feature type="transmembrane region" description="Helical" evidence="2">
    <location>
        <begin position="96"/>
        <end position="119"/>
    </location>
</feature>
<dbReference type="GO" id="GO:0016020">
    <property type="term" value="C:membrane"/>
    <property type="evidence" value="ECO:0007669"/>
    <property type="project" value="InterPro"/>
</dbReference>